<gene>
    <name evidence="1" type="ORF">HGA08_27445</name>
</gene>
<dbReference type="EMBL" id="JAAXOP010000022">
    <property type="protein sequence ID" value="NKY53934.1"/>
    <property type="molecule type" value="Genomic_DNA"/>
</dbReference>
<dbReference type="AlphaFoldDB" id="A0A846Y803"/>
<name>A0A846Y803_9NOCA</name>
<proteinExistence type="predicted"/>
<reference evidence="1 2" key="1">
    <citation type="submission" date="2020-04" db="EMBL/GenBank/DDBJ databases">
        <title>MicrobeNet Type strains.</title>
        <authorList>
            <person name="Nicholson A.C."/>
        </authorList>
    </citation>
    <scope>NUCLEOTIDE SEQUENCE [LARGE SCALE GENOMIC DNA]</scope>
    <source>
        <strain evidence="1 2">JCM 12354</strain>
    </source>
</reference>
<protein>
    <submittedName>
        <fullName evidence="1">Uncharacterized protein</fullName>
    </submittedName>
</protein>
<evidence type="ECO:0000313" key="2">
    <source>
        <dbReference type="Proteomes" id="UP000565711"/>
    </source>
</evidence>
<organism evidence="1 2">
    <name type="scientific">Nocardia vermiculata</name>
    <dbReference type="NCBI Taxonomy" id="257274"/>
    <lineage>
        <taxon>Bacteria</taxon>
        <taxon>Bacillati</taxon>
        <taxon>Actinomycetota</taxon>
        <taxon>Actinomycetes</taxon>
        <taxon>Mycobacteriales</taxon>
        <taxon>Nocardiaceae</taxon>
        <taxon>Nocardia</taxon>
    </lineage>
</organism>
<dbReference type="Proteomes" id="UP000565711">
    <property type="component" value="Unassembled WGS sequence"/>
</dbReference>
<evidence type="ECO:0000313" key="1">
    <source>
        <dbReference type="EMBL" id="NKY53934.1"/>
    </source>
</evidence>
<keyword evidence="2" id="KW-1185">Reference proteome</keyword>
<accession>A0A846Y803</accession>
<sequence length="481" mass="51937">MVSSTEVSASWLREASTLGRDAAAAYLADAHSERAVYRLSRAHAAGYPDQSLLVTADSERADLAILPAVTGVVLPTPVARRLRDIGPLLHSAVTACADLVPADDRARRFVSVGEKAEAIGLSARVRDTASIADWVRVDYVLADRGGVPTPVIVDINLMPGMTHTTAAVAALHRRHLLPAAPQLREQIESLHHYDIAPVDRMRETYAAAAGTDRVHFVVRRSHGLEPDVRSAAASLTQRGRVRGVVVYADDMSAINPARPSVVVRQARTTTKHLDPSVGEAERAALTDMLEQAAAGTLHCYPGPHIYMESHAWPHFMARDPYQAHLRRTLGEQDYALLLNALAPTAIIEDGALRWPDGTTEPITADALTRCVIKRGSSTGSEGVEVLAGNRGRRAYRQRAAHALAARAEPGWVVQRYIDSPKQTHVVLDSTGSTRTVTGYVRYGAYFAAGEYIGGYALLSAESRMVHGGSATHWLTIAEATE</sequence>
<comment type="caution">
    <text evidence="1">The sequence shown here is derived from an EMBL/GenBank/DDBJ whole genome shotgun (WGS) entry which is preliminary data.</text>
</comment>
<dbReference type="RefSeq" id="WP_157103081.1">
    <property type="nucleotide sequence ID" value="NZ_JAAXOP010000022.1"/>
</dbReference>